<gene>
    <name evidence="1" type="ORF">D3226_14470</name>
</gene>
<sequence>MDDQTIRLSWSQDDQAEGESLWGMISQKARVSVRNPNDWLTLGDIRKAYLSEMVNRQLSVADYLLGYTRYLPRDMVALMNAVKKVHGGSGQVRVEQARRAVRSYSEGYFLAEIKNNLTKAFTSTGGTKTNDFLEELSTLDSPYFTSAELEKSLEGVLTSTEIRQLLRQLYRAGAIGVITRRNSVQHTNFSYRRAAGGGFKYKGRFLLHRALIEAWNIPRA</sequence>
<accession>A0ABS1SU45</accession>
<dbReference type="InterPro" id="IPR059206">
    <property type="entry name" value="Sll1717-like"/>
</dbReference>
<dbReference type="EMBL" id="QYAD01000006">
    <property type="protein sequence ID" value="MBL3691145.1"/>
    <property type="molecule type" value="Genomic_DNA"/>
</dbReference>
<evidence type="ECO:0000313" key="2">
    <source>
        <dbReference type="Proteomes" id="UP001646141"/>
    </source>
</evidence>
<dbReference type="NCBIfam" id="NF047389">
    <property type="entry name" value="ATPase_Sll1717"/>
    <property type="match status" value="1"/>
</dbReference>
<proteinExistence type="predicted"/>
<protein>
    <submittedName>
        <fullName evidence="1">Uncharacterized protein</fullName>
    </submittedName>
</protein>
<organism evidence="1 2">
    <name type="scientific">Leucobacter chromiireducens subsp. chromiireducens</name>
    <dbReference type="NCBI Taxonomy" id="660067"/>
    <lineage>
        <taxon>Bacteria</taxon>
        <taxon>Bacillati</taxon>
        <taxon>Actinomycetota</taxon>
        <taxon>Actinomycetes</taxon>
        <taxon>Micrococcales</taxon>
        <taxon>Microbacteriaceae</taxon>
        <taxon>Leucobacter</taxon>
    </lineage>
</organism>
<evidence type="ECO:0000313" key="1">
    <source>
        <dbReference type="EMBL" id="MBL3691145.1"/>
    </source>
</evidence>
<reference evidence="1 2" key="1">
    <citation type="submission" date="2018-09" db="EMBL/GenBank/DDBJ databases">
        <title>Comparative genomics of Leucobacter spp.</title>
        <authorList>
            <person name="Reis A.C."/>
            <person name="Kolvenbach B.A."/>
            <person name="Corvini P.F.X."/>
            <person name="Nunes O.C."/>
        </authorList>
    </citation>
    <scope>NUCLEOTIDE SEQUENCE [LARGE SCALE GENOMIC DNA]</scope>
    <source>
        <strain evidence="1 2">L-1</strain>
    </source>
</reference>
<dbReference type="Proteomes" id="UP001646141">
    <property type="component" value="Unassembled WGS sequence"/>
</dbReference>
<name>A0ABS1SU45_9MICO</name>
<comment type="caution">
    <text evidence="1">The sequence shown here is derived from an EMBL/GenBank/DDBJ whole genome shotgun (WGS) entry which is preliminary data.</text>
</comment>
<keyword evidence="2" id="KW-1185">Reference proteome</keyword>